<feature type="region of interest" description="Disordered" evidence="11">
    <location>
        <begin position="1"/>
        <end position="34"/>
    </location>
</feature>
<gene>
    <name evidence="14" type="ORF">ZIOFF_059637</name>
</gene>
<feature type="compositionally biased region" description="Polar residues" evidence="11">
    <location>
        <begin position="12"/>
        <end position="29"/>
    </location>
</feature>
<evidence type="ECO:0000256" key="7">
    <source>
        <dbReference type="ARBA" id="ARBA00023125"/>
    </source>
</evidence>
<evidence type="ECO:0000259" key="13">
    <source>
        <dbReference type="PROSITE" id="PS51032"/>
    </source>
</evidence>
<dbReference type="Gene3D" id="3.30.730.10">
    <property type="entry name" value="AP2/ERF domain"/>
    <property type="match status" value="1"/>
</dbReference>
<keyword evidence="8 12" id="KW-0472">Membrane</keyword>
<dbReference type="InterPro" id="IPR016177">
    <property type="entry name" value="DNA-bd_dom_sf"/>
</dbReference>
<evidence type="ECO:0000256" key="11">
    <source>
        <dbReference type="SAM" id="MobiDB-lite"/>
    </source>
</evidence>
<feature type="transmembrane region" description="Helical" evidence="12">
    <location>
        <begin position="381"/>
        <end position="402"/>
    </location>
</feature>
<keyword evidence="15" id="KW-1185">Reference proteome</keyword>
<dbReference type="PROSITE" id="PS51032">
    <property type="entry name" value="AP2_ERF"/>
    <property type="match status" value="1"/>
</dbReference>
<name>A0A8J5F546_ZINOF</name>
<evidence type="ECO:0000256" key="8">
    <source>
        <dbReference type="ARBA" id="ARBA00023136"/>
    </source>
</evidence>
<dbReference type="Pfam" id="PF00847">
    <property type="entry name" value="AP2"/>
    <property type="match status" value="1"/>
</dbReference>
<dbReference type="InterPro" id="IPR000620">
    <property type="entry name" value="EamA_dom"/>
</dbReference>
<feature type="region of interest" description="Disordered" evidence="11">
    <location>
        <begin position="591"/>
        <end position="627"/>
    </location>
</feature>
<feature type="transmembrane region" description="Helical" evidence="12">
    <location>
        <begin position="351"/>
        <end position="369"/>
    </location>
</feature>
<keyword evidence="7" id="KW-0238">DNA-binding</keyword>
<evidence type="ECO:0000313" key="15">
    <source>
        <dbReference type="Proteomes" id="UP000734854"/>
    </source>
</evidence>
<feature type="domain" description="AP2/ERF" evidence="13">
    <location>
        <begin position="187"/>
        <end position="244"/>
    </location>
</feature>
<protein>
    <recommendedName>
        <fullName evidence="13">AP2/ERF domain-containing protein</fullName>
    </recommendedName>
</protein>
<dbReference type="AlphaFoldDB" id="A0A8J5F546"/>
<dbReference type="InterPro" id="IPR036955">
    <property type="entry name" value="AP2/ERF_dom_sf"/>
</dbReference>
<dbReference type="SUPFAM" id="SSF54171">
    <property type="entry name" value="DNA-binding domain"/>
    <property type="match status" value="1"/>
</dbReference>
<evidence type="ECO:0000256" key="10">
    <source>
        <dbReference type="ARBA" id="ARBA00023242"/>
    </source>
</evidence>
<dbReference type="GO" id="GO:0005634">
    <property type="term" value="C:nucleus"/>
    <property type="evidence" value="ECO:0007669"/>
    <property type="project" value="UniProtKB-SubCell"/>
</dbReference>
<evidence type="ECO:0000256" key="12">
    <source>
        <dbReference type="SAM" id="Phobius"/>
    </source>
</evidence>
<dbReference type="GO" id="GO:0022857">
    <property type="term" value="F:transmembrane transporter activity"/>
    <property type="evidence" value="ECO:0007669"/>
    <property type="project" value="InterPro"/>
</dbReference>
<dbReference type="Gene3D" id="1.25.40.10">
    <property type="entry name" value="Tetratricopeptide repeat domain"/>
    <property type="match status" value="1"/>
</dbReference>
<proteinExistence type="inferred from homology"/>
<feature type="compositionally biased region" description="Basic and acidic residues" evidence="11">
    <location>
        <begin position="1"/>
        <end position="11"/>
    </location>
</feature>
<dbReference type="GO" id="GO:0016020">
    <property type="term" value="C:membrane"/>
    <property type="evidence" value="ECO:0007669"/>
    <property type="project" value="UniProtKB-SubCell"/>
</dbReference>
<evidence type="ECO:0000256" key="1">
    <source>
        <dbReference type="ARBA" id="ARBA00004123"/>
    </source>
</evidence>
<keyword evidence="10" id="KW-0539">Nucleus</keyword>
<evidence type="ECO:0000256" key="5">
    <source>
        <dbReference type="ARBA" id="ARBA00022989"/>
    </source>
</evidence>
<comment type="subcellular location">
    <subcellularLocation>
        <location evidence="2">Membrane</location>
        <topology evidence="2">Multi-pass membrane protein</topology>
    </subcellularLocation>
    <subcellularLocation>
        <location evidence="1">Nucleus</location>
    </subcellularLocation>
</comment>
<dbReference type="Gene3D" id="6.10.140.1620">
    <property type="match status" value="1"/>
</dbReference>
<dbReference type="EMBL" id="JACMSC010000016">
    <property type="protein sequence ID" value="KAG6482997.1"/>
    <property type="molecule type" value="Genomic_DNA"/>
</dbReference>
<dbReference type="CDD" id="cd00018">
    <property type="entry name" value="AP2"/>
    <property type="match status" value="1"/>
</dbReference>
<dbReference type="SMART" id="SM00380">
    <property type="entry name" value="AP2"/>
    <property type="match status" value="1"/>
</dbReference>
<dbReference type="GO" id="GO:0003700">
    <property type="term" value="F:DNA-binding transcription factor activity"/>
    <property type="evidence" value="ECO:0007669"/>
    <property type="project" value="InterPro"/>
</dbReference>
<dbReference type="InterPro" id="IPR001471">
    <property type="entry name" value="AP2/ERF_dom"/>
</dbReference>
<dbReference type="Proteomes" id="UP000734854">
    <property type="component" value="Unassembled WGS sequence"/>
</dbReference>
<evidence type="ECO:0000256" key="6">
    <source>
        <dbReference type="ARBA" id="ARBA00023015"/>
    </source>
</evidence>
<keyword evidence="4 12" id="KW-0812">Transmembrane</keyword>
<evidence type="ECO:0000256" key="3">
    <source>
        <dbReference type="ARBA" id="ARBA00007635"/>
    </source>
</evidence>
<dbReference type="FunFam" id="3.30.730.10:FF:000001">
    <property type="entry name" value="Ethylene-responsive transcription factor 2"/>
    <property type="match status" value="1"/>
</dbReference>
<evidence type="ECO:0000256" key="9">
    <source>
        <dbReference type="ARBA" id="ARBA00023163"/>
    </source>
</evidence>
<feature type="transmembrane region" description="Helical" evidence="12">
    <location>
        <begin position="414"/>
        <end position="434"/>
    </location>
</feature>
<comment type="caution">
    <text evidence="14">The sequence shown here is derived from an EMBL/GenBank/DDBJ whole genome shotgun (WGS) entry which is preliminary data.</text>
</comment>
<comment type="similarity">
    <text evidence="3">Belongs to the drug/metabolite transporter (DMT) superfamily. Plant drug/metabolite exporter (P-DME) (TC 2.A.7.4) family.</text>
</comment>
<feature type="transmembrane region" description="Helical" evidence="12">
    <location>
        <begin position="315"/>
        <end position="339"/>
    </location>
</feature>
<evidence type="ECO:0000256" key="4">
    <source>
        <dbReference type="ARBA" id="ARBA00022692"/>
    </source>
</evidence>
<dbReference type="InterPro" id="IPR030184">
    <property type="entry name" value="WAT1-related"/>
</dbReference>
<keyword evidence="6" id="KW-0805">Transcription regulation</keyword>
<dbReference type="SUPFAM" id="SSF103481">
    <property type="entry name" value="Multidrug resistance efflux transporter EmrE"/>
    <property type="match status" value="1"/>
</dbReference>
<keyword evidence="5 12" id="KW-1133">Transmembrane helix</keyword>
<dbReference type="Pfam" id="PF00892">
    <property type="entry name" value="EamA"/>
    <property type="match status" value="1"/>
</dbReference>
<dbReference type="GO" id="GO:0003677">
    <property type="term" value="F:DNA binding"/>
    <property type="evidence" value="ECO:0007669"/>
    <property type="project" value="UniProtKB-KW"/>
</dbReference>
<accession>A0A8J5F546</accession>
<reference evidence="14 15" key="1">
    <citation type="submission" date="2020-08" db="EMBL/GenBank/DDBJ databases">
        <title>Plant Genome Project.</title>
        <authorList>
            <person name="Zhang R.-G."/>
        </authorList>
    </citation>
    <scope>NUCLEOTIDE SEQUENCE [LARGE SCALE GENOMIC DNA]</scope>
    <source>
        <tissue evidence="14">Rhizome</tissue>
    </source>
</reference>
<dbReference type="PRINTS" id="PR00367">
    <property type="entry name" value="ETHRSPELEMNT"/>
</dbReference>
<evidence type="ECO:0000256" key="2">
    <source>
        <dbReference type="ARBA" id="ARBA00004141"/>
    </source>
</evidence>
<keyword evidence="9" id="KW-0804">Transcription</keyword>
<dbReference type="InterPro" id="IPR011990">
    <property type="entry name" value="TPR-like_helical_dom_sf"/>
</dbReference>
<organism evidence="14 15">
    <name type="scientific">Zingiber officinale</name>
    <name type="common">Ginger</name>
    <name type="synonym">Amomum zingiber</name>
    <dbReference type="NCBI Taxonomy" id="94328"/>
    <lineage>
        <taxon>Eukaryota</taxon>
        <taxon>Viridiplantae</taxon>
        <taxon>Streptophyta</taxon>
        <taxon>Embryophyta</taxon>
        <taxon>Tracheophyta</taxon>
        <taxon>Spermatophyta</taxon>
        <taxon>Magnoliopsida</taxon>
        <taxon>Liliopsida</taxon>
        <taxon>Zingiberales</taxon>
        <taxon>Zingiberaceae</taxon>
        <taxon>Zingiber</taxon>
    </lineage>
</organism>
<dbReference type="PANTHER" id="PTHR31218">
    <property type="entry name" value="WAT1-RELATED PROTEIN"/>
    <property type="match status" value="1"/>
</dbReference>
<sequence>MEEGKDVEHSRATTSSVMPLPKSPSTQYEENGREEEGFHNALLELKDLRSQLHHAAEHCERAFSSAKQKKMILEGTKSYICETVVAIVDHLGTVSSKLEQSLLANAVVKQTEQGIDCLNALSFGFLLALDEATSQFISSPWVSPLPLIPFLAPSSPFFCSFSFRRSVGQMKKGRVLVEPAAAVAETRFRGVRKRPWGRFATEIRDPWKKVRVWLGTFDSAEAAALAYDSAARAFRGSKAKTNFPIAAAAAASPTPTPAFRCPPFADPTLGAWNCILVSAKTLTSRFLQTADLHMMSQFAYAGSSILGKLALGQGLSALVFVVYRHLIAMLILAPLAYVLERNRRPNFSFGVILKIFILAMLGITIQQNVYYVGLHLISPTVASALGNVIPAFTFLLAIVLRMEKLNLKTVRGRAKLAGAIFCITGSLIFTFWKGHFVGGLLYHLFFKYCVNGNLVGIYYEKSQLDMAILHYKQAINCDSTFIEAYNNLYTYLILHFCPVPSVDLPTAFDVLNEGLPREYILDYAGVPNRVTKSYLNALSDLEWTKNLHINLKKYLLKKHKQELLAQLAWEEERGQDLYKIVKALLPSTSPAVQKGNCGREVERSDTSSSIRDPGPSNFKTETHDSSMRTRPVFADADSVLLPRLQWETSIGPFSSCKDKPGVPISIGNNSCYCCSNADTGAEISNDSEEADDRRWGDNEAGEAVGGWERRLKEDAMPPGAATAMVRLEESAGASTSILSPYLVRPGTARASHFRDKF</sequence>
<dbReference type="InterPro" id="IPR037185">
    <property type="entry name" value="EmrE-like"/>
</dbReference>
<evidence type="ECO:0000313" key="14">
    <source>
        <dbReference type="EMBL" id="KAG6482997.1"/>
    </source>
</evidence>